<dbReference type="InParanoid" id="A0A0L0HQ99"/>
<evidence type="ECO:0000313" key="3">
    <source>
        <dbReference type="Proteomes" id="UP000053201"/>
    </source>
</evidence>
<reference evidence="2 3" key="1">
    <citation type="submission" date="2009-08" db="EMBL/GenBank/DDBJ databases">
        <title>The Genome Sequence of Spizellomyces punctatus strain DAOM BR117.</title>
        <authorList>
            <consortium name="The Broad Institute Genome Sequencing Platform"/>
            <person name="Russ C."/>
            <person name="Cuomo C."/>
            <person name="Shea T."/>
            <person name="Young S.K."/>
            <person name="Zeng Q."/>
            <person name="Koehrsen M."/>
            <person name="Haas B."/>
            <person name="Borodovsky M."/>
            <person name="Guigo R."/>
            <person name="Alvarado L."/>
            <person name="Berlin A."/>
            <person name="Bochicchio J."/>
            <person name="Borenstein D."/>
            <person name="Chapman S."/>
            <person name="Chen Z."/>
            <person name="Engels R."/>
            <person name="Freedman E."/>
            <person name="Gellesch M."/>
            <person name="Goldberg J."/>
            <person name="Griggs A."/>
            <person name="Gujja S."/>
            <person name="Heiman D."/>
            <person name="Hepburn T."/>
            <person name="Howarth C."/>
            <person name="Jen D."/>
            <person name="Larson L."/>
            <person name="Lewis B."/>
            <person name="Mehta T."/>
            <person name="Park D."/>
            <person name="Pearson M."/>
            <person name="Roberts A."/>
            <person name="Saif S."/>
            <person name="Shenoy N."/>
            <person name="Sisk P."/>
            <person name="Stolte C."/>
            <person name="Sykes S."/>
            <person name="Thomson T."/>
            <person name="Walk T."/>
            <person name="White J."/>
            <person name="Yandava C."/>
            <person name="Burger G."/>
            <person name="Gray M.W."/>
            <person name="Holland P.W.H."/>
            <person name="King N."/>
            <person name="Lang F.B.F."/>
            <person name="Roger A.J."/>
            <person name="Ruiz-Trillo I."/>
            <person name="Lander E."/>
            <person name="Nusbaum C."/>
        </authorList>
    </citation>
    <scope>NUCLEOTIDE SEQUENCE [LARGE SCALE GENOMIC DNA]</scope>
    <source>
        <strain evidence="2 3">DAOM BR117</strain>
    </source>
</reference>
<keyword evidence="3" id="KW-1185">Reference proteome</keyword>
<protein>
    <recommendedName>
        <fullName evidence="4">EKC/KEOPS complex subunit GON7</fullName>
    </recommendedName>
</protein>
<dbReference type="GeneID" id="27685881"/>
<dbReference type="OrthoDB" id="10375390at2759"/>
<feature type="compositionally biased region" description="Basic and acidic residues" evidence="1">
    <location>
        <begin position="64"/>
        <end position="75"/>
    </location>
</feature>
<evidence type="ECO:0008006" key="4">
    <source>
        <dbReference type="Google" id="ProtNLM"/>
    </source>
</evidence>
<dbReference type="AlphaFoldDB" id="A0A0L0HQ99"/>
<organism evidence="2 3">
    <name type="scientific">Spizellomyces punctatus (strain DAOM BR117)</name>
    <dbReference type="NCBI Taxonomy" id="645134"/>
    <lineage>
        <taxon>Eukaryota</taxon>
        <taxon>Fungi</taxon>
        <taxon>Fungi incertae sedis</taxon>
        <taxon>Chytridiomycota</taxon>
        <taxon>Chytridiomycota incertae sedis</taxon>
        <taxon>Chytridiomycetes</taxon>
        <taxon>Spizellomycetales</taxon>
        <taxon>Spizellomycetaceae</taxon>
        <taxon>Spizellomyces</taxon>
    </lineage>
</organism>
<dbReference type="RefSeq" id="XP_016611272.1">
    <property type="nucleotide sequence ID" value="XM_016750576.1"/>
</dbReference>
<accession>A0A0L0HQ99</accession>
<dbReference type="VEuPathDB" id="FungiDB:SPPG_02287"/>
<feature type="region of interest" description="Disordered" evidence="1">
    <location>
        <begin position="62"/>
        <end position="110"/>
    </location>
</feature>
<evidence type="ECO:0000313" key="2">
    <source>
        <dbReference type="EMBL" id="KND03233.1"/>
    </source>
</evidence>
<dbReference type="EMBL" id="KQ257452">
    <property type="protein sequence ID" value="KND03233.1"/>
    <property type="molecule type" value="Genomic_DNA"/>
</dbReference>
<dbReference type="Proteomes" id="UP000053201">
    <property type="component" value="Unassembled WGS sequence"/>
</dbReference>
<proteinExistence type="predicted"/>
<gene>
    <name evidence="2" type="ORF">SPPG_02287</name>
</gene>
<sequence length="110" mass="12163">MAAPTSISRLTAQYTCETSSQAQPITIYSIDLSTPSTTSITEQMKVLSASLLDMQNQTNSFLTEEMRKLEGKDVVEDNDNGENEEEDSGDDSAEDTRHESLNGGEKRRKL</sequence>
<name>A0A0L0HQ99_SPIPD</name>
<evidence type="ECO:0000256" key="1">
    <source>
        <dbReference type="SAM" id="MobiDB-lite"/>
    </source>
</evidence>
<feature type="compositionally biased region" description="Acidic residues" evidence="1">
    <location>
        <begin position="76"/>
        <end position="93"/>
    </location>
</feature>